<sequence length="255" mass="27525">MKLTGYILDGHRVTIRPAPLERPWMDATPARFAYRCLPLNIANRHGWEVLCPGRVCAIWDGGDSAASIRVDGGGVAVSHFGCGVLTFHVPLLFRTEPGYDLMVCGPVNRPKDGIAPLTGVIETDWAPYTFTMNWLFTRPGRRVIFEEGEPFCHFFPVRRGLLEQVSPALEPLAAGTELAASFSAWSRSRNDFNAGLAARAREAVDQGWQKAYFRGLMPDGAAGAPDHRSRLRLQPFAAPGAAAAPSPAGSGPAGA</sequence>
<dbReference type="InterPro" id="IPR045709">
    <property type="entry name" value="DUF6065"/>
</dbReference>
<evidence type="ECO:0000313" key="3">
    <source>
        <dbReference type="Proteomes" id="UP001595536"/>
    </source>
</evidence>
<dbReference type="Proteomes" id="UP001595536">
    <property type="component" value="Unassembled WGS sequence"/>
</dbReference>
<proteinExistence type="predicted"/>
<dbReference type="Pfam" id="PF19541">
    <property type="entry name" value="DUF6065"/>
    <property type="match status" value="1"/>
</dbReference>
<reference evidence="3" key="1">
    <citation type="journal article" date="2019" name="Int. J. Syst. Evol. Microbiol.">
        <title>The Global Catalogue of Microorganisms (GCM) 10K type strain sequencing project: providing services to taxonomists for standard genome sequencing and annotation.</title>
        <authorList>
            <consortium name="The Broad Institute Genomics Platform"/>
            <consortium name="The Broad Institute Genome Sequencing Center for Infectious Disease"/>
            <person name="Wu L."/>
            <person name="Ma J."/>
        </authorList>
    </citation>
    <scope>NUCLEOTIDE SEQUENCE [LARGE SCALE GENOMIC DNA]</scope>
    <source>
        <strain evidence="3">CCM 7941</strain>
    </source>
</reference>
<dbReference type="EMBL" id="JBHRUV010000059">
    <property type="protein sequence ID" value="MFC3266838.1"/>
    <property type="molecule type" value="Genomic_DNA"/>
</dbReference>
<gene>
    <name evidence="2" type="ORF">ACFOEX_10820</name>
</gene>
<protein>
    <submittedName>
        <fullName evidence="2">DUF6065 family protein</fullName>
    </submittedName>
</protein>
<evidence type="ECO:0000313" key="2">
    <source>
        <dbReference type="EMBL" id="MFC3266838.1"/>
    </source>
</evidence>
<dbReference type="RefSeq" id="WP_376831196.1">
    <property type="nucleotide sequence ID" value="NZ_JBHLWR010000006.1"/>
</dbReference>
<accession>A0ABV7LI56</accession>
<feature type="compositionally biased region" description="Low complexity" evidence="1">
    <location>
        <begin position="237"/>
        <end position="255"/>
    </location>
</feature>
<evidence type="ECO:0000256" key="1">
    <source>
        <dbReference type="SAM" id="MobiDB-lite"/>
    </source>
</evidence>
<comment type="caution">
    <text evidence="2">The sequence shown here is derived from an EMBL/GenBank/DDBJ whole genome shotgun (WGS) entry which is preliminary data.</text>
</comment>
<feature type="region of interest" description="Disordered" evidence="1">
    <location>
        <begin position="235"/>
        <end position="255"/>
    </location>
</feature>
<keyword evidence="3" id="KW-1185">Reference proteome</keyword>
<organism evidence="2 3">
    <name type="scientific">Camelimonas abortus</name>
    <dbReference type="NCBI Taxonomy" id="1017184"/>
    <lineage>
        <taxon>Bacteria</taxon>
        <taxon>Pseudomonadati</taxon>
        <taxon>Pseudomonadota</taxon>
        <taxon>Alphaproteobacteria</taxon>
        <taxon>Hyphomicrobiales</taxon>
        <taxon>Chelatococcaceae</taxon>
        <taxon>Camelimonas</taxon>
    </lineage>
</organism>
<name>A0ABV7LI56_9HYPH</name>